<comment type="caution">
    <text evidence="1">The sequence shown here is derived from an EMBL/GenBank/DDBJ whole genome shotgun (WGS) entry which is preliminary data.</text>
</comment>
<reference evidence="1" key="1">
    <citation type="journal article" date="2023" name="Plant J.">
        <title>The genome of the king protea, Protea cynaroides.</title>
        <authorList>
            <person name="Chang J."/>
            <person name="Duong T.A."/>
            <person name="Schoeman C."/>
            <person name="Ma X."/>
            <person name="Roodt D."/>
            <person name="Barker N."/>
            <person name="Li Z."/>
            <person name="Van de Peer Y."/>
            <person name="Mizrachi E."/>
        </authorList>
    </citation>
    <scope>NUCLEOTIDE SEQUENCE</scope>
    <source>
        <tissue evidence="1">Young leaves</tissue>
    </source>
</reference>
<dbReference type="Proteomes" id="UP001141806">
    <property type="component" value="Unassembled WGS sequence"/>
</dbReference>
<evidence type="ECO:0000313" key="2">
    <source>
        <dbReference type="Proteomes" id="UP001141806"/>
    </source>
</evidence>
<protein>
    <submittedName>
        <fullName evidence="1">Uncharacterized protein</fullName>
    </submittedName>
</protein>
<accession>A0A9Q0KFC2</accession>
<evidence type="ECO:0000313" key="1">
    <source>
        <dbReference type="EMBL" id="KAJ4969409.1"/>
    </source>
</evidence>
<sequence>MSFKENSIDCVQQCHDRISSKRKLDDYGASDEDFSNLLKRMKKHDDDAVNLSAQGYARLGHTIDFETRVSDTPSASCIRYADARIRKINGIPIIEQRLTYRGKKQQIWMYFGEGQGNHGRPCSSKANIMGEDGSSNNAIVAMDSISAIYDGNPKPRRHRCLLVPIDHVCPHCRGHARHWSALTTVQYTS</sequence>
<proteinExistence type="predicted"/>
<dbReference type="AlphaFoldDB" id="A0A9Q0KFC2"/>
<organism evidence="1 2">
    <name type="scientific">Protea cynaroides</name>
    <dbReference type="NCBI Taxonomy" id="273540"/>
    <lineage>
        <taxon>Eukaryota</taxon>
        <taxon>Viridiplantae</taxon>
        <taxon>Streptophyta</taxon>
        <taxon>Embryophyta</taxon>
        <taxon>Tracheophyta</taxon>
        <taxon>Spermatophyta</taxon>
        <taxon>Magnoliopsida</taxon>
        <taxon>Proteales</taxon>
        <taxon>Proteaceae</taxon>
        <taxon>Protea</taxon>
    </lineage>
</organism>
<dbReference type="CDD" id="cd17039">
    <property type="entry name" value="Ubl_ubiquitin_like"/>
    <property type="match status" value="1"/>
</dbReference>
<name>A0A9Q0KFC2_9MAGN</name>
<keyword evidence="2" id="KW-1185">Reference proteome</keyword>
<gene>
    <name evidence="1" type="ORF">NE237_016110</name>
</gene>
<dbReference type="EMBL" id="JAMYWD010000006">
    <property type="protein sequence ID" value="KAJ4969409.1"/>
    <property type="molecule type" value="Genomic_DNA"/>
</dbReference>